<name>A0A8X7VAX7_BRACI</name>
<accession>A0A8X7VAX7</accession>
<reference evidence="1 2" key="1">
    <citation type="submission" date="2020-02" db="EMBL/GenBank/DDBJ databases">
        <authorList>
            <person name="Ma Q."/>
            <person name="Huang Y."/>
            <person name="Song X."/>
            <person name="Pei D."/>
        </authorList>
    </citation>
    <scope>NUCLEOTIDE SEQUENCE [LARGE SCALE GENOMIC DNA]</scope>
    <source>
        <strain evidence="1">Sxm20200214</strain>
        <tissue evidence="1">Leaf</tissue>
    </source>
</reference>
<dbReference type="EMBL" id="JAAMPC010000006">
    <property type="protein sequence ID" value="KAG2307875.1"/>
    <property type="molecule type" value="Genomic_DNA"/>
</dbReference>
<protein>
    <submittedName>
        <fullName evidence="1">Uncharacterized protein</fullName>
    </submittedName>
</protein>
<dbReference type="Proteomes" id="UP000886595">
    <property type="component" value="Unassembled WGS sequence"/>
</dbReference>
<proteinExistence type="predicted"/>
<sequence length="78" mass="8289">MSRVFGGMARLEGLGWTAESAFWISFAGTGDMMVPVLKRERGPLTSLVLSDFLVLAEASGVSTDAGSSLMSSGCRDQW</sequence>
<evidence type="ECO:0000313" key="1">
    <source>
        <dbReference type="EMBL" id="KAG2307875.1"/>
    </source>
</evidence>
<keyword evidence="2" id="KW-1185">Reference proteome</keyword>
<dbReference type="AlphaFoldDB" id="A0A8X7VAX7"/>
<gene>
    <name evidence="1" type="ORF">Bca52824_027623</name>
</gene>
<evidence type="ECO:0000313" key="2">
    <source>
        <dbReference type="Proteomes" id="UP000886595"/>
    </source>
</evidence>
<comment type="caution">
    <text evidence="1">The sequence shown here is derived from an EMBL/GenBank/DDBJ whole genome shotgun (WGS) entry which is preliminary data.</text>
</comment>
<organism evidence="1 2">
    <name type="scientific">Brassica carinata</name>
    <name type="common">Ethiopian mustard</name>
    <name type="synonym">Abyssinian cabbage</name>
    <dbReference type="NCBI Taxonomy" id="52824"/>
    <lineage>
        <taxon>Eukaryota</taxon>
        <taxon>Viridiplantae</taxon>
        <taxon>Streptophyta</taxon>
        <taxon>Embryophyta</taxon>
        <taxon>Tracheophyta</taxon>
        <taxon>Spermatophyta</taxon>
        <taxon>Magnoliopsida</taxon>
        <taxon>eudicotyledons</taxon>
        <taxon>Gunneridae</taxon>
        <taxon>Pentapetalae</taxon>
        <taxon>rosids</taxon>
        <taxon>malvids</taxon>
        <taxon>Brassicales</taxon>
        <taxon>Brassicaceae</taxon>
        <taxon>Brassiceae</taxon>
        <taxon>Brassica</taxon>
    </lineage>
</organism>